<dbReference type="EMBL" id="JBHSGP010000014">
    <property type="protein sequence ID" value="MFC4722345.1"/>
    <property type="molecule type" value="Genomic_DNA"/>
</dbReference>
<organism evidence="1 2">
    <name type="scientific">Geojedonia litorea</name>
    <dbReference type="NCBI Taxonomy" id="1268269"/>
    <lineage>
        <taxon>Bacteria</taxon>
        <taxon>Pseudomonadati</taxon>
        <taxon>Bacteroidota</taxon>
        <taxon>Flavobacteriia</taxon>
        <taxon>Flavobacteriales</taxon>
        <taxon>Flavobacteriaceae</taxon>
        <taxon>Geojedonia</taxon>
    </lineage>
</organism>
<sequence length="52" mass="6006">MSKKENKNLTTENKLPSFEITEKGSLGLLAYGDIGLRAWRKVKQEFYNKDSK</sequence>
<proteinExistence type="predicted"/>
<evidence type="ECO:0000313" key="1">
    <source>
        <dbReference type="EMBL" id="MFC4722345.1"/>
    </source>
</evidence>
<keyword evidence="2" id="KW-1185">Reference proteome</keyword>
<dbReference type="Proteomes" id="UP001595953">
    <property type="component" value="Unassembled WGS sequence"/>
</dbReference>
<dbReference type="RefSeq" id="WP_387962774.1">
    <property type="nucleotide sequence ID" value="NZ_JBHSGP010000014.1"/>
</dbReference>
<name>A0ABV9N5T2_9FLAO</name>
<protein>
    <submittedName>
        <fullName evidence="1">Uncharacterized protein</fullName>
    </submittedName>
</protein>
<evidence type="ECO:0000313" key="2">
    <source>
        <dbReference type="Proteomes" id="UP001595953"/>
    </source>
</evidence>
<comment type="caution">
    <text evidence="1">The sequence shown here is derived from an EMBL/GenBank/DDBJ whole genome shotgun (WGS) entry which is preliminary data.</text>
</comment>
<reference evidence="2" key="1">
    <citation type="journal article" date="2019" name="Int. J. Syst. Evol. Microbiol.">
        <title>The Global Catalogue of Microorganisms (GCM) 10K type strain sequencing project: providing services to taxonomists for standard genome sequencing and annotation.</title>
        <authorList>
            <consortium name="The Broad Institute Genomics Platform"/>
            <consortium name="The Broad Institute Genome Sequencing Center for Infectious Disease"/>
            <person name="Wu L."/>
            <person name="Ma J."/>
        </authorList>
    </citation>
    <scope>NUCLEOTIDE SEQUENCE [LARGE SCALE GENOMIC DNA]</scope>
    <source>
        <strain evidence="2">CCUG 63682</strain>
    </source>
</reference>
<gene>
    <name evidence="1" type="ORF">ACFO5O_08430</name>
</gene>
<accession>A0ABV9N5T2</accession>